<evidence type="ECO:0000256" key="3">
    <source>
        <dbReference type="RuleBase" id="RU003707"/>
    </source>
</evidence>
<organism evidence="4 5">
    <name type="scientific">Burkholderia humptydooensis</name>
    <dbReference type="NCBI Taxonomy" id="430531"/>
    <lineage>
        <taxon>Bacteria</taxon>
        <taxon>Pseudomonadati</taxon>
        <taxon>Pseudomonadota</taxon>
        <taxon>Betaproteobacteria</taxon>
        <taxon>Burkholderiales</taxon>
        <taxon>Burkholderiaceae</taxon>
        <taxon>Burkholderia</taxon>
        <taxon>pseudomallei group</taxon>
    </lineage>
</organism>
<dbReference type="Pfam" id="PF00378">
    <property type="entry name" value="ECH_1"/>
    <property type="match status" value="1"/>
</dbReference>
<evidence type="ECO:0000256" key="2">
    <source>
        <dbReference type="ARBA" id="ARBA00023239"/>
    </source>
</evidence>
<dbReference type="GO" id="GO:0006635">
    <property type="term" value="P:fatty acid beta-oxidation"/>
    <property type="evidence" value="ECO:0007669"/>
    <property type="project" value="TreeGrafter"/>
</dbReference>
<dbReference type="Proteomes" id="UP000594943">
    <property type="component" value="Chromosome 1"/>
</dbReference>
<reference evidence="4 5" key="1">
    <citation type="submission" date="2020-12" db="EMBL/GenBank/DDBJ databases">
        <title>FDA dAtabase for Regulatory Grade micrObial Sequences (FDA-ARGOS): Supporting development and validation of Infectious Disease Dx tests.</title>
        <authorList>
            <person name="Nelson B."/>
            <person name="Plummer A."/>
            <person name="Tallon L."/>
            <person name="Sadzewicz L."/>
            <person name="Zhao X."/>
            <person name="Boylan J."/>
            <person name="Ott S."/>
            <person name="Bowen H."/>
            <person name="Vavikolanu K."/>
            <person name="Mehta A."/>
            <person name="Aluvathingal J."/>
            <person name="Nadendla S."/>
            <person name="Myers T."/>
            <person name="Yan Y."/>
            <person name="Sichtig H."/>
        </authorList>
    </citation>
    <scope>NUCLEOTIDE SEQUENCE [LARGE SCALE GENOMIC DNA]</scope>
    <source>
        <strain evidence="4 5">FDAARGOS_899</strain>
    </source>
</reference>
<dbReference type="SUPFAM" id="SSF52096">
    <property type="entry name" value="ClpP/crotonase"/>
    <property type="match status" value="1"/>
</dbReference>
<accession>A0A7U4P579</accession>
<dbReference type="PANTHER" id="PTHR11941">
    <property type="entry name" value="ENOYL-COA HYDRATASE-RELATED"/>
    <property type="match status" value="1"/>
</dbReference>
<evidence type="ECO:0000256" key="1">
    <source>
        <dbReference type="ARBA" id="ARBA00005254"/>
    </source>
</evidence>
<accession>A0A7T2WZ45</accession>
<dbReference type="Gene3D" id="1.10.12.10">
    <property type="entry name" value="Lyase 2-enoyl-coa Hydratase, Chain A, domain 2"/>
    <property type="match status" value="1"/>
</dbReference>
<gene>
    <name evidence="4" type="ORF">I6G56_07245</name>
</gene>
<dbReference type="PROSITE" id="PS00166">
    <property type="entry name" value="ENOYL_COA_HYDRATASE"/>
    <property type="match status" value="1"/>
</dbReference>
<comment type="similarity">
    <text evidence="1 3">Belongs to the enoyl-CoA hydratase/isomerase family.</text>
</comment>
<dbReference type="NCBIfam" id="NF005700">
    <property type="entry name" value="PRK07511.1"/>
    <property type="match status" value="1"/>
</dbReference>
<dbReference type="AlphaFoldDB" id="A0A7U4P579"/>
<name>A0A7U4P579_9BURK</name>
<dbReference type="NCBIfam" id="NF046063">
    <property type="entry name" value="oxepin_alt"/>
    <property type="match status" value="1"/>
</dbReference>
<keyword evidence="2" id="KW-0456">Lyase</keyword>
<protein>
    <submittedName>
        <fullName evidence="4">Enoyl-CoA hydratase</fullName>
    </submittedName>
</protein>
<sequence>MSAELLASRPPESESTLVLTLSNPGARNALHPDMYAAGLEALNTAERDPSIRAVVLTGADRFFCAGGNLNRLLDNRAKDPSVQAASIDLLGEWVTAINTVTKPVIAAVEGAAAGAGFSLALACDLLVAADDAKFVMSYARVALTPDGGGSWFLARALPRALAAEILFEGKPAAATRLRELGVVNRLTKPGAARDEAIAWADEIGRMSPNALARIKSLIADAQTQPLAAHLAAERDHFVASLHHVDALEGITAFLDKRAPVYKR</sequence>
<dbReference type="InterPro" id="IPR014748">
    <property type="entry name" value="Enoyl-CoA_hydra_C"/>
</dbReference>
<dbReference type="InterPro" id="IPR029045">
    <property type="entry name" value="ClpP/crotonase-like_dom_sf"/>
</dbReference>
<proteinExistence type="inferred from homology"/>
<dbReference type="InterPro" id="IPR018376">
    <property type="entry name" value="Enoyl-CoA_hyd/isom_CS"/>
</dbReference>
<dbReference type="InterPro" id="IPR001753">
    <property type="entry name" value="Enoyl-CoA_hydra/iso"/>
</dbReference>
<evidence type="ECO:0000313" key="4">
    <source>
        <dbReference type="EMBL" id="QPS44877.1"/>
    </source>
</evidence>
<dbReference type="Gene3D" id="3.90.226.10">
    <property type="entry name" value="2-enoyl-CoA Hydratase, Chain A, domain 1"/>
    <property type="match status" value="1"/>
</dbReference>
<dbReference type="PANTHER" id="PTHR11941:SF54">
    <property type="entry name" value="ENOYL-COA HYDRATASE, MITOCHONDRIAL"/>
    <property type="match status" value="1"/>
</dbReference>
<dbReference type="EMBL" id="CP065686">
    <property type="protein sequence ID" value="QPS44877.1"/>
    <property type="molecule type" value="Genomic_DNA"/>
</dbReference>
<dbReference type="KEGG" id="bhg:I6G56_07245"/>
<dbReference type="RefSeq" id="WP_006025127.1">
    <property type="nucleotide sequence ID" value="NZ_CP013380.1"/>
</dbReference>
<dbReference type="CDD" id="cd06558">
    <property type="entry name" value="crotonase-like"/>
    <property type="match status" value="1"/>
</dbReference>
<evidence type="ECO:0000313" key="5">
    <source>
        <dbReference type="Proteomes" id="UP000594943"/>
    </source>
</evidence>
<dbReference type="GO" id="GO:0016829">
    <property type="term" value="F:lyase activity"/>
    <property type="evidence" value="ECO:0007669"/>
    <property type="project" value="UniProtKB-KW"/>
</dbReference>